<sequence>MQATEANTPDAEPSTEITDSPNDTLLFVSAATGYRQRILDALFLISLGLPTIERLNAIVAPENKDQWKDFKYDLSSRVQNITLVAALILGTTAVFLTTQPTTTIANWIQPMPYMTLIVTLILAASGVGSGMFLSLIFTDVQPRTLEQLSKGRVGFVLALTLLALPTFCTYSAGIMAIISLTGAVWCGDHVAVKGGATFMAAMINLVGLLFLWSLVWLASTSRREERLQERSLSKVLLVGRLAGT</sequence>
<dbReference type="InParanoid" id="A0A0D0DME0"/>
<feature type="transmembrane region" description="Helical" evidence="2">
    <location>
        <begin position="198"/>
        <end position="218"/>
    </location>
</feature>
<keyword evidence="2" id="KW-0472">Membrane</keyword>
<evidence type="ECO:0000256" key="2">
    <source>
        <dbReference type="SAM" id="Phobius"/>
    </source>
</evidence>
<keyword evidence="2" id="KW-1133">Transmembrane helix</keyword>
<feature type="transmembrane region" description="Helical" evidence="2">
    <location>
        <begin position="152"/>
        <end position="178"/>
    </location>
</feature>
<feature type="region of interest" description="Disordered" evidence="1">
    <location>
        <begin position="1"/>
        <end position="20"/>
    </location>
</feature>
<name>A0A0D0DME0_9AGAM</name>
<feature type="transmembrane region" description="Helical" evidence="2">
    <location>
        <begin position="116"/>
        <end position="140"/>
    </location>
</feature>
<evidence type="ECO:0000313" key="4">
    <source>
        <dbReference type="Proteomes" id="UP000054538"/>
    </source>
</evidence>
<dbReference type="EMBL" id="KN826235">
    <property type="protein sequence ID" value="KIK79600.1"/>
    <property type="molecule type" value="Genomic_DNA"/>
</dbReference>
<reference evidence="4" key="2">
    <citation type="submission" date="2015-01" db="EMBL/GenBank/DDBJ databases">
        <title>Evolutionary Origins and Diversification of the Mycorrhizal Mutualists.</title>
        <authorList>
            <consortium name="DOE Joint Genome Institute"/>
            <consortium name="Mycorrhizal Genomics Consortium"/>
            <person name="Kohler A."/>
            <person name="Kuo A."/>
            <person name="Nagy L.G."/>
            <person name="Floudas D."/>
            <person name="Copeland A."/>
            <person name="Barry K.W."/>
            <person name="Cichocki N."/>
            <person name="Veneault-Fourrey C."/>
            <person name="LaButti K."/>
            <person name="Lindquist E.A."/>
            <person name="Lipzen A."/>
            <person name="Lundell T."/>
            <person name="Morin E."/>
            <person name="Murat C."/>
            <person name="Riley R."/>
            <person name="Ohm R."/>
            <person name="Sun H."/>
            <person name="Tunlid A."/>
            <person name="Henrissat B."/>
            <person name="Grigoriev I.V."/>
            <person name="Hibbett D.S."/>
            <person name="Martin F."/>
        </authorList>
    </citation>
    <scope>NUCLEOTIDE SEQUENCE [LARGE SCALE GENOMIC DNA]</scope>
    <source>
        <strain evidence="4">Ve08.2h10</strain>
    </source>
</reference>
<dbReference type="AlphaFoldDB" id="A0A0D0DME0"/>
<keyword evidence="4" id="KW-1185">Reference proteome</keyword>
<evidence type="ECO:0000313" key="3">
    <source>
        <dbReference type="EMBL" id="KIK79600.1"/>
    </source>
</evidence>
<reference evidence="3 4" key="1">
    <citation type="submission" date="2014-04" db="EMBL/GenBank/DDBJ databases">
        <authorList>
            <consortium name="DOE Joint Genome Institute"/>
            <person name="Kuo A."/>
            <person name="Kohler A."/>
            <person name="Jargeat P."/>
            <person name="Nagy L.G."/>
            <person name="Floudas D."/>
            <person name="Copeland A."/>
            <person name="Barry K.W."/>
            <person name="Cichocki N."/>
            <person name="Veneault-Fourrey C."/>
            <person name="LaButti K."/>
            <person name="Lindquist E.A."/>
            <person name="Lipzen A."/>
            <person name="Lundell T."/>
            <person name="Morin E."/>
            <person name="Murat C."/>
            <person name="Sun H."/>
            <person name="Tunlid A."/>
            <person name="Henrissat B."/>
            <person name="Grigoriev I.V."/>
            <person name="Hibbett D.S."/>
            <person name="Martin F."/>
            <person name="Nordberg H.P."/>
            <person name="Cantor M.N."/>
            <person name="Hua S.X."/>
        </authorList>
    </citation>
    <scope>NUCLEOTIDE SEQUENCE [LARGE SCALE GENOMIC DNA]</scope>
    <source>
        <strain evidence="3 4">Ve08.2h10</strain>
    </source>
</reference>
<organism evidence="3 4">
    <name type="scientific">Paxillus rubicundulus Ve08.2h10</name>
    <dbReference type="NCBI Taxonomy" id="930991"/>
    <lineage>
        <taxon>Eukaryota</taxon>
        <taxon>Fungi</taxon>
        <taxon>Dikarya</taxon>
        <taxon>Basidiomycota</taxon>
        <taxon>Agaricomycotina</taxon>
        <taxon>Agaricomycetes</taxon>
        <taxon>Agaricomycetidae</taxon>
        <taxon>Boletales</taxon>
        <taxon>Paxilineae</taxon>
        <taxon>Paxillaceae</taxon>
        <taxon>Paxillus</taxon>
    </lineage>
</organism>
<protein>
    <submittedName>
        <fullName evidence="3">Uncharacterized protein</fullName>
    </submittedName>
</protein>
<gene>
    <name evidence="3" type="ORF">PAXRUDRAFT_28371</name>
</gene>
<proteinExistence type="predicted"/>
<accession>A0A0D0DME0</accession>
<evidence type="ECO:0000256" key="1">
    <source>
        <dbReference type="SAM" id="MobiDB-lite"/>
    </source>
</evidence>
<dbReference type="HOGENOM" id="CLU_099526_1_0_1"/>
<dbReference type="Proteomes" id="UP000054538">
    <property type="component" value="Unassembled WGS sequence"/>
</dbReference>
<keyword evidence="2" id="KW-0812">Transmembrane</keyword>
<dbReference type="OrthoDB" id="3253189at2759"/>
<feature type="transmembrane region" description="Helical" evidence="2">
    <location>
        <begin position="78"/>
        <end position="96"/>
    </location>
</feature>